<evidence type="ECO:0000313" key="3">
    <source>
        <dbReference type="Proteomes" id="UP001176961"/>
    </source>
</evidence>
<dbReference type="EMBL" id="CATQJL010000223">
    <property type="protein sequence ID" value="CAJ0598070.1"/>
    <property type="molecule type" value="Genomic_DNA"/>
</dbReference>
<reference evidence="2" key="1">
    <citation type="submission" date="2023-07" db="EMBL/GenBank/DDBJ databases">
        <authorList>
            <consortium name="CYATHOMIX"/>
        </authorList>
    </citation>
    <scope>NUCLEOTIDE SEQUENCE</scope>
    <source>
        <strain evidence="2">N/A</strain>
    </source>
</reference>
<feature type="transmembrane region" description="Helical" evidence="1">
    <location>
        <begin position="153"/>
        <end position="174"/>
    </location>
</feature>
<feature type="transmembrane region" description="Helical" evidence="1">
    <location>
        <begin position="194"/>
        <end position="215"/>
    </location>
</feature>
<name>A0AA36M517_CYLNA</name>
<keyword evidence="1" id="KW-0812">Transmembrane</keyword>
<feature type="transmembrane region" description="Helical" evidence="1">
    <location>
        <begin position="235"/>
        <end position="259"/>
    </location>
</feature>
<sequence length="280" mass="32129">MMQDEAVDILQQINNVSATICSIFIHVFIIYRIRTKYSVFTQYQNLLVVQSSIYAVGSISQLLGNTRITLDGNELQGYWFTCNPKVLDIILEYTLDMTESAESIVIAVFNLHRVLLFVRPYLLRSFYLIVIPIAILYCICHAYVNAIDKNYAYYSKIGFFLIICSAIIICYIILRRYFASNISSKRVRRMQAHLSKGIVAQICVHITAIALLGLWNPINIVLGLFFERSKKTEETVFKVYLVVAYTIFVWYSAVIGLIIRWSIIGILTRIKPAQTSSFVI</sequence>
<comment type="caution">
    <text evidence="2">The sequence shown here is derived from an EMBL/GenBank/DDBJ whole genome shotgun (WGS) entry which is preliminary data.</text>
</comment>
<dbReference type="AlphaFoldDB" id="A0AA36M517"/>
<keyword evidence="1" id="KW-1133">Transmembrane helix</keyword>
<organism evidence="2 3">
    <name type="scientific">Cylicocyclus nassatus</name>
    <name type="common">Nematode worm</name>
    <dbReference type="NCBI Taxonomy" id="53992"/>
    <lineage>
        <taxon>Eukaryota</taxon>
        <taxon>Metazoa</taxon>
        <taxon>Ecdysozoa</taxon>
        <taxon>Nematoda</taxon>
        <taxon>Chromadorea</taxon>
        <taxon>Rhabditida</taxon>
        <taxon>Rhabditina</taxon>
        <taxon>Rhabditomorpha</taxon>
        <taxon>Strongyloidea</taxon>
        <taxon>Strongylidae</taxon>
        <taxon>Cylicocyclus</taxon>
    </lineage>
</organism>
<evidence type="ECO:0000313" key="2">
    <source>
        <dbReference type="EMBL" id="CAJ0598070.1"/>
    </source>
</evidence>
<evidence type="ECO:0000256" key="1">
    <source>
        <dbReference type="SAM" id="Phobius"/>
    </source>
</evidence>
<dbReference type="Proteomes" id="UP001176961">
    <property type="component" value="Unassembled WGS sequence"/>
</dbReference>
<keyword evidence="1" id="KW-0472">Membrane</keyword>
<gene>
    <name evidence="2" type="ORF">CYNAS_LOCUS10053</name>
</gene>
<proteinExistence type="predicted"/>
<protein>
    <submittedName>
        <fullName evidence="2">Uncharacterized protein</fullName>
    </submittedName>
</protein>
<feature type="transmembrane region" description="Helical" evidence="1">
    <location>
        <begin position="126"/>
        <end position="147"/>
    </location>
</feature>
<accession>A0AA36M517</accession>
<feature type="transmembrane region" description="Helical" evidence="1">
    <location>
        <begin position="12"/>
        <end position="31"/>
    </location>
</feature>
<keyword evidence="3" id="KW-1185">Reference proteome</keyword>